<accession>A0A8X8YKN2</accession>
<keyword evidence="2" id="KW-1185">Reference proteome</keyword>
<dbReference type="Proteomes" id="UP000298416">
    <property type="component" value="Unassembled WGS sequence"/>
</dbReference>
<comment type="caution">
    <text evidence="1">The sequence shown here is derived from an EMBL/GenBank/DDBJ whole genome shotgun (WGS) entry which is preliminary data.</text>
</comment>
<gene>
    <name evidence="1" type="ORF">SASPL_105094</name>
</gene>
<evidence type="ECO:0000313" key="2">
    <source>
        <dbReference type="Proteomes" id="UP000298416"/>
    </source>
</evidence>
<reference evidence="1" key="2">
    <citation type="submission" date="2020-08" db="EMBL/GenBank/DDBJ databases">
        <title>Plant Genome Project.</title>
        <authorList>
            <person name="Zhang R.-G."/>
        </authorList>
    </citation>
    <scope>NUCLEOTIDE SEQUENCE</scope>
    <source>
        <strain evidence="1">Huo1</strain>
        <tissue evidence="1">Leaf</tissue>
    </source>
</reference>
<proteinExistence type="predicted"/>
<sequence length="118" mass="13083">MGFIAVEKTTSSECLVVTALPSPSVVRGASRRPNAIRAGKRNVTVEPGRGRPCCCRRTLSTASDHAVFFRTVSSLQLPYRSSVLIVLQAHPKISPLIIYYLISLRNLIVEQLFCYSKF</sequence>
<name>A0A8X8YKN2_SALSN</name>
<organism evidence="1">
    <name type="scientific">Salvia splendens</name>
    <name type="common">Scarlet sage</name>
    <dbReference type="NCBI Taxonomy" id="180675"/>
    <lineage>
        <taxon>Eukaryota</taxon>
        <taxon>Viridiplantae</taxon>
        <taxon>Streptophyta</taxon>
        <taxon>Embryophyta</taxon>
        <taxon>Tracheophyta</taxon>
        <taxon>Spermatophyta</taxon>
        <taxon>Magnoliopsida</taxon>
        <taxon>eudicotyledons</taxon>
        <taxon>Gunneridae</taxon>
        <taxon>Pentapetalae</taxon>
        <taxon>asterids</taxon>
        <taxon>lamiids</taxon>
        <taxon>Lamiales</taxon>
        <taxon>Lamiaceae</taxon>
        <taxon>Nepetoideae</taxon>
        <taxon>Mentheae</taxon>
        <taxon>Salviinae</taxon>
        <taxon>Salvia</taxon>
        <taxon>Salvia subgen. Calosphace</taxon>
        <taxon>core Calosphace</taxon>
    </lineage>
</organism>
<protein>
    <submittedName>
        <fullName evidence="1">Uncharacterized protein</fullName>
    </submittedName>
</protein>
<evidence type="ECO:0000313" key="1">
    <source>
        <dbReference type="EMBL" id="KAG6433480.1"/>
    </source>
</evidence>
<dbReference type="EMBL" id="PNBA02000002">
    <property type="protein sequence ID" value="KAG6433480.1"/>
    <property type="molecule type" value="Genomic_DNA"/>
</dbReference>
<reference evidence="1" key="1">
    <citation type="submission" date="2018-01" db="EMBL/GenBank/DDBJ databases">
        <authorList>
            <person name="Mao J.F."/>
        </authorList>
    </citation>
    <scope>NUCLEOTIDE SEQUENCE</scope>
    <source>
        <strain evidence="1">Huo1</strain>
        <tissue evidence="1">Leaf</tissue>
    </source>
</reference>
<dbReference type="AlphaFoldDB" id="A0A8X8YKN2"/>